<dbReference type="HOGENOM" id="CLU_918284_0_0_1"/>
<feature type="region of interest" description="Disordered" evidence="1">
    <location>
        <begin position="298"/>
        <end position="318"/>
    </location>
</feature>
<keyword evidence="3" id="KW-1185">Reference proteome</keyword>
<organism evidence="2 3">
    <name type="scientific">Phialophora macrospora</name>
    <dbReference type="NCBI Taxonomy" id="1851006"/>
    <lineage>
        <taxon>Eukaryota</taxon>
        <taxon>Fungi</taxon>
        <taxon>Dikarya</taxon>
        <taxon>Ascomycota</taxon>
        <taxon>Pezizomycotina</taxon>
        <taxon>Eurotiomycetes</taxon>
        <taxon>Chaetothyriomycetidae</taxon>
        <taxon>Chaetothyriales</taxon>
        <taxon>Herpotrichiellaceae</taxon>
        <taxon>Phialophora</taxon>
    </lineage>
</organism>
<evidence type="ECO:0000313" key="3">
    <source>
        <dbReference type="Proteomes" id="UP000054266"/>
    </source>
</evidence>
<feature type="compositionally biased region" description="Basic and acidic residues" evidence="1">
    <location>
        <begin position="308"/>
        <end position="318"/>
    </location>
</feature>
<feature type="compositionally biased region" description="Acidic residues" evidence="1">
    <location>
        <begin position="298"/>
        <end position="307"/>
    </location>
</feature>
<evidence type="ECO:0000256" key="1">
    <source>
        <dbReference type="SAM" id="MobiDB-lite"/>
    </source>
</evidence>
<evidence type="ECO:0000313" key="2">
    <source>
        <dbReference type="EMBL" id="KIW63464.1"/>
    </source>
</evidence>
<dbReference type="Proteomes" id="UP000054266">
    <property type="component" value="Unassembled WGS sequence"/>
</dbReference>
<dbReference type="EMBL" id="KN846962">
    <property type="protein sequence ID" value="KIW63464.1"/>
    <property type="molecule type" value="Genomic_DNA"/>
</dbReference>
<protein>
    <submittedName>
        <fullName evidence="2">Uncharacterized protein</fullName>
    </submittedName>
</protein>
<dbReference type="AlphaFoldDB" id="A0A0D2FTT7"/>
<accession>A0A0D2FTT7</accession>
<proteinExistence type="predicted"/>
<name>A0A0D2FTT7_9EURO</name>
<reference evidence="2 3" key="1">
    <citation type="submission" date="2015-01" db="EMBL/GenBank/DDBJ databases">
        <title>The Genome Sequence of Capronia semiimmersa CBS27337.</title>
        <authorList>
            <consortium name="The Broad Institute Genomics Platform"/>
            <person name="Cuomo C."/>
            <person name="de Hoog S."/>
            <person name="Gorbushina A."/>
            <person name="Stielow B."/>
            <person name="Teixiera M."/>
            <person name="Abouelleil A."/>
            <person name="Chapman S.B."/>
            <person name="Priest M."/>
            <person name="Young S.K."/>
            <person name="Wortman J."/>
            <person name="Nusbaum C."/>
            <person name="Birren B."/>
        </authorList>
    </citation>
    <scope>NUCLEOTIDE SEQUENCE [LARGE SCALE GENOMIC DNA]</scope>
    <source>
        <strain evidence="2 3">CBS 27337</strain>
    </source>
</reference>
<sequence>MIHESVASYIHSFEGFSGLSQPEMVMMPIHESKPYRRLSRSLNDLDLVVKRRNIVGHSSHYRSCSEFSFDSSWFPARPHEPARPPPVRIPTPPGLPPFGSWEATLLRLEQRLLGRTSLTLRRWIHSHDESYEQDVASATANLMAAHEVSPVYSPPFPPQRPHDRRDLFRRTLAAIGMSRVFEPDTVHGRASSLSLPQISPQEQALSSGFQIVLPPWVYIANDPGPLARADDGTYIRGAFGPRFSGHGVGERTIEDLPLARVEKADAEPAAEIPATLGSLRRTDATSARGGVVAIGSAVEEEEEEGEYDERWFVHDEHS</sequence>
<gene>
    <name evidence="2" type="ORF">PV04_10300</name>
</gene>